<evidence type="ECO:0000313" key="2">
    <source>
        <dbReference type="EMBL" id="AXK35522.1"/>
    </source>
</evidence>
<evidence type="ECO:0000313" key="3">
    <source>
        <dbReference type="Proteomes" id="UP000254425"/>
    </source>
</evidence>
<dbReference type="KEGG" id="sarm:DVA86_25590"/>
<proteinExistence type="predicted"/>
<dbReference type="EMBL" id="CP031320">
    <property type="protein sequence ID" value="AXK35522.1"/>
    <property type="molecule type" value="Genomic_DNA"/>
</dbReference>
<evidence type="ECO:0008006" key="4">
    <source>
        <dbReference type="Google" id="ProtNLM"/>
    </source>
</evidence>
<accession>A0A345XV56</accession>
<feature type="chain" id="PRO_5017046291" description="Bacterial Ig domain-containing protein" evidence="1">
    <location>
        <begin position="28"/>
        <end position="143"/>
    </location>
</feature>
<keyword evidence="1" id="KW-0732">Signal</keyword>
<name>A0A345XV56_9ACTN</name>
<dbReference type="Proteomes" id="UP000254425">
    <property type="component" value="Chromosome"/>
</dbReference>
<organism evidence="2 3">
    <name type="scientific">Streptomyces armeniacus</name>
    <dbReference type="NCBI Taxonomy" id="83291"/>
    <lineage>
        <taxon>Bacteria</taxon>
        <taxon>Bacillati</taxon>
        <taxon>Actinomycetota</taxon>
        <taxon>Actinomycetes</taxon>
        <taxon>Kitasatosporales</taxon>
        <taxon>Streptomycetaceae</taxon>
        <taxon>Streptomyces</taxon>
    </lineage>
</organism>
<protein>
    <recommendedName>
        <fullName evidence="4">Bacterial Ig domain-containing protein</fullName>
    </recommendedName>
</protein>
<reference evidence="2 3" key="1">
    <citation type="submission" date="2018-07" db="EMBL/GenBank/DDBJ databases">
        <title>Draft genome of the type strain Streptomyces armeniacus ATCC 15676.</title>
        <authorList>
            <person name="Labana P."/>
            <person name="Gosse J.T."/>
            <person name="Boddy C.N."/>
        </authorList>
    </citation>
    <scope>NUCLEOTIDE SEQUENCE [LARGE SCALE GENOMIC DNA]</scope>
    <source>
        <strain evidence="2 3">ATCC 15676</strain>
    </source>
</reference>
<gene>
    <name evidence="2" type="ORF">DVA86_25590</name>
</gene>
<dbReference type="AlphaFoldDB" id="A0A345XV56"/>
<evidence type="ECO:0000256" key="1">
    <source>
        <dbReference type="SAM" id="SignalP"/>
    </source>
</evidence>
<sequence length="143" mass="14854">MNRTVTARPVVAGLLALGVLGAGVASAATAAAVGEPTPRGPQSTAAVQPANQLITARADATTVKAWQQFRVQGKAQGVKPGYTVLLQQKQGASWKSLPVSTTVNRDGSYSLRVKLGVKGKNQLRTITGRHGDVVSQPMSVVVR</sequence>
<feature type="signal peptide" evidence="1">
    <location>
        <begin position="1"/>
        <end position="27"/>
    </location>
</feature>
<keyword evidence="3" id="KW-1185">Reference proteome</keyword>
<dbReference type="RefSeq" id="WP_208881738.1">
    <property type="nucleotide sequence ID" value="NZ_CP031320.1"/>
</dbReference>